<dbReference type="PRINTS" id="PR00723">
    <property type="entry name" value="SUBTILISIN"/>
</dbReference>
<dbReference type="AlphaFoldDB" id="A0A7I8DKD0"/>
<gene>
    <name evidence="7" type="ORF">bsdcttw_07820</name>
</gene>
<accession>A0A7I8DKD0</accession>
<keyword evidence="3" id="KW-0378">Hydrolase</keyword>
<dbReference type="InterPro" id="IPR034045">
    <property type="entry name" value="Pep_S8_CspA-like"/>
</dbReference>
<dbReference type="Gene3D" id="2.60.120.1290">
    <property type="match status" value="1"/>
</dbReference>
<dbReference type="SUPFAM" id="SSF52743">
    <property type="entry name" value="Subtilisin-like"/>
    <property type="match status" value="1"/>
</dbReference>
<dbReference type="PROSITE" id="PS51892">
    <property type="entry name" value="SUBTILASE"/>
    <property type="match status" value="1"/>
</dbReference>
<dbReference type="Proteomes" id="UP000515703">
    <property type="component" value="Chromosome"/>
</dbReference>
<dbReference type="InterPro" id="IPR050131">
    <property type="entry name" value="Peptidase_S8_subtilisin-like"/>
</dbReference>
<dbReference type="RefSeq" id="WP_185258138.1">
    <property type="nucleotide sequence ID" value="NZ_AP023368.1"/>
</dbReference>
<protein>
    <recommendedName>
        <fullName evidence="6">Peptidase S8/S53 domain-containing protein</fullName>
    </recommendedName>
</protein>
<dbReference type="PIRSF" id="PIRSF037894">
    <property type="entry name" value="Subtilisin_rel_CspABC"/>
    <property type="match status" value="1"/>
</dbReference>
<dbReference type="PANTHER" id="PTHR43806:SF11">
    <property type="entry name" value="CEREVISIN-RELATED"/>
    <property type="match status" value="1"/>
</dbReference>
<dbReference type="InterPro" id="IPR023827">
    <property type="entry name" value="Peptidase_S8_Asp-AS"/>
</dbReference>
<evidence type="ECO:0000313" key="7">
    <source>
        <dbReference type="EMBL" id="BCJ97741.1"/>
    </source>
</evidence>
<evidence type="ECO:0000256" key="1">
    <source>
        <dbReference type="ARBA" id="ARBA00011073"/>
    </source>
</evidence>
<comment type="similarity">
    <text evidence="1 5">Belongs to the peptidase S8 family.</text>
</comment>
<dbReference type="InterPro" id="IPR015500">
    <property type="entry name" value="Peptidase_S8_subtilisin-rel"/>
</dbReference>
<dbReference type="Gene3D" id="3.40.50.200">
    <property type="entry name" value="Peptidase S8/S53 domain"/>
    <property type="match status" value="1"/>
</dbReference>
<reference evidence="7 8" key="1">
    <citation type="submission" date="2020-08" db="EMBL/GenBank/DDBJ databases">
        <title>Draft genome sequencing of an Anaerocolumna strain isolated from anoxic soil subjected to BSD treatment.</title>
        <authorList>
            <person name="Uek A."/>
            <person name="Tonouchi A."/>
        </authorList>
    </citation>
    <scope>NUCLEOTIDE SEQUENCE [LARGE SCALE GENOMIC DNA]</scope>
    <source>
        <strain evidence="7 8">CTTW</strain>
    </source>
</reference>
<dbReference type="KEGG" id="acht:bsdcttw_07820"/>
<dbReference type="InterPro" id="IPR036852">
    <property type="entry name" value="Peptidase_S8/S53_dom_sf"/>
</dbReference>
<evidence type="ECO:0000259" key="6">
    <source>
        <dbReference type="Pfam" id="PF00082"/>
    </source>
</evidence>
<keyword evidence="4" id="KW-0720">Serine protease</keyword>
<keyword evidence="8" id="KW-1185">Reference proteome</keyword>
<evidence type="ECO:0000256" key="3">
    <source>
        <dbReference type="ARBA" id="ARBA00022801"/>
    </source>
</evidence>
<evidence type="ECO:0000313" key="8">
    <source>
        <dbReference type="Proteomes" id="UP000515703"/>
    </source>
</evidence>
<evidence type="ECO:0000256" key="5">
    <source>
        <dbReference type="PROSITE-ProRule" id="PRU01240"/>
    </source>
</evidence>
<feature type="domain" description="Peptidase S8/S53" evidence="6">
    <location>
        <begin position="426"/>
        <end position="552"/>
    </location>
</feature>
<feature type="domain" description="Peptidase S8/S53" evidence="6">
    <location>
        <begin position="96"/>
        <end position="209"/>
    </location>
</feature>
<evidence type="ECO:0000256" key="4">
    <source>
        <dbReference type="ARBA" id="ARBA00022825"/>
    </source>
</evidence>
<dbReference type="GO" id="GO:0006508">
    <property type="term" value="P:proteolysis"/>
    <property type="evidence" value="ECO:0007669"/>
    <property type="project" value="UniProtKB-KW"/>
</dbReference>
<evidence type="ECO:0000256" key="2">
    <source>
        <dbReference type="ARBA" id="ARBA00022670"/>
    </source>
</evidence>
<dbReference type="GO" id="GO:0004252">
    <property type="term" value="F:serine-type endopeptidase activity"/>
    <property type="evidence" value="ECO:0007669"/>
    <property type="project" value="InterPro"/>
</dbReference>
<comment type="caution">
    <text evidence="5">Lacks conserved residue(s) required for the propagation of feature annotation.</text>
</comment>
<dbReference type="EMBL" id="AP023368">
    <property type="protein sequence ID" value="BCJ97741.1"/>
    <property type="molecule type" value="Genomic_DNA"/>
</dbReference>
<sequence length="555" mass="61229">MIDETQNAVTDERYADLIVDLTRTDGIELDNRSPFLQKINEQFAVLQIPVEEITPDIMQKYGYSAMPKCYGITTYRNEIIEYSYIVQKFDLEDIKGSGILIGIVDTGIDYLNPAFINVGGTTKIRALWDQTIDNIGKEPVGFLYGSEYTAEDINIALHAQNPLETLPSRDDVGEGTAMAAIAAGNQSESSAFTGIVVNAELAVVKLKPAKKYLTEFYGIPEKAICYQQNDIMMGIKYLLQKAEQFGMPIIIGLGLSSSQGAHDGKDIMSIYLEECGKRNNVGIAVAVGNEGNQELHYYGLKQADESTSIAELNVSEGNPNFTMELWTNIQSTLSVSVLSPEGDTIYRLDSSLPPSRNEVVTYENMSLYVDLFMNETYSQKKLIVFRFQNIREGVWRFLIEEPGGVISFCHIWLPIRNFLSNDTYFLNSNQYTTISIPGNADQIVTVTSYDAITSNLAPSAGRGYTSENKPKPDIAAPGVNIVVPILDGGFYPLSGSGLAVAFTAGTMAAIMEGGTIINPTQVVNTQLLRLILTYLARRSTDLEYPNPDWGYGYIV</sequence>
<proteinExistence type="inferred from homology"/>
<dbReference type="InterPro" id="IPR000209">
    <property type="entry name" value="Peptidase_S8/S53_dom"/>
</dbReference>
<dbReference type="InterPro" id="IPR017310">
    <property type="entry name" value="Pept_S8A_subtilisin_clostridia"/>
</dbReference>
<dbReference type="PANTHER" id="PTHR43806">
    <property type="entry name" value="PEPTIDASE S8"/>
    <property type="match status" value="1"/>
</dbReference>
<name>A0A7I8DKD0_9FIRM</name>
<reference evidence="7 8" key="2">
    <citation type="submission" date="2020-08" db="EMBL/GenBank/DDBJ databases">
        <authorList>
            <person name="Ueki A."/>
            <person name="Tonouchi A."/>
        </authorList>
    </citation>
    <scope>NUCLEOTIDE SEQUENCE [LARGE SCALE GENOMIC DNA]</scope>
    <source>
        <strain evidence="7 8">CTTW</strain>
    </source>
</reference>
<dbReference type="Pfam" id="PF00082">
    <property type="entry name" value="Peptidase_S8"/>
    <property type="match status" value="2"/>
</dbReference>
<dbReference type="PROSITE" id="PS00136">
    <property type="entry name" value="SUBTILASE_ASP"/>
    <property type="match status" value="1"/>
</dbReference>
<dbReference type="CDD" id="cd07478">
    <property type="entry name" value="Peptidases_S8_CspA-like"/>
    <property type="match status" value="1"/>
</dbReference>
<organism evidence="7 8">
    <name type="scientific">Anaerocolumna chitinilytica</name>
    <dbReference type="NCBI Taxonomy" id="1727145"/>
    <lineage>
        <taxon>Bacteria</taxon>
        <taxon>Bacillati</taxon>
        <taxon>Bacillota</taxon>
        <taxon>Clostridia</taxon>
        <taxon>Lachnospirales</taxon>
        <taxon>Lachnospiraceae</taxon>
        <taxon>Anaerocolumna</taxon>
    </lineage>
</organism>
<keyword evidence="2" id="KW-0645">Protease</keyword>